<keyword evidence="2" id="KW-1185">Reference proteome</keyword>
<dbReference type="InterPro" id="IPR036508">
    <property type="entry name" value="Chitin-bd_dom_sf"/>
</dbReference>
<evidence type="ECO:0000313" key="1">
    <source>
        <dbReference type="EMBL" id="CAH1793960.1"/>
    </source>
</evidence>
<accession>A0A8J1Y5S0</accession>
<evidence type="ECO:0000313" key="2">
    <source>
        <dbReference type="Proteomes" id="UP000749559"/>
    </source>
</evidence>
<dbReference type="Proteomes" id="UP000749559">
    <property type="component" value="Unassembled WGS sequence"/>
</dbReference>
<dbReference type="AlphaFoldDB" id="A0A8J1Y5S0"/>
<gene>
    <name evidence="1" type="ORF">OFUS_LOCUS18738</name>
</gene>
<sequence length="152" mass="16473">MALLTIISVFVLICAVPQRALGQGCNCAFDPDGTLCEAACTYYSYCENFQVVTVQCQEGEVVDIEVGGCNSTANVAPPCGVWRDCSNKADGYYANEDDNCFSYHYCLNGQFMSNNLCPTDLVFDNPRQLCNWPGNVCPPCGDGSDDPFAPCN</sequence>
<reference evidence="1" key="1">
    <citation type="submission" date="2022-03" db="EMBL/GenBank/DDBJ databases">
        <authorList>
            <person name="Martin C."/>
        </authorList>
    </citation>
    <scope>NUCLEOTIDE SEQUENCE</scope>
</reference>
<dbReference type="PROSITE" id="PS50940">
    <property type="entry name" value="CHIT_BIND_II"/>
    <property type="match status" value="1"/>
</dbReference>
<protein>
    <submittedName>
        <fullName evidence="1">Uncharacterized protein</fullName>
    </submittedName>
</protein>
<dbReference type="InterPro" id="IPR002557">
    <property type="entry name" value="Chitin-bd_dom"/>
</dbReference>
<name>A0A8J1Y5S0_OWEFU</name>
<dbReference type="SUPFAM" id="SSF57625">
    <property type="entry name" value="Invertebrate chitin-binding proteins"/>
    <property type="match status" value="1"/>
</dbReference>
<dbReference type="Gene3D" id="2.170.140.10">
    <property type="entry name" value="Chitin binding domain"/>
    <property type="match status" value="1"/>
</dbReference>
<dbReference type="GO" id="GO:0008061">
    <property type="term" value="F:chitin binding"/>
    <property type="evidence" value="ECO:0007669"/>
    <property type="project" value="InterPro"/>
</dbReference>
<dbReference type="GO" id="GO:0005576">
    <property type="term" value="C:extracellular region"/>
    <property type="evidence" value="ECO:0007669"/>
    <property type="project" value="InterPro"/>
</dbReference>
<dbReference type="Pfam" id="PF01607">
    <property type="entry name" value="CBM_14"/>
    <property type="match status" value="1"/>
</dbReference>
<comment type="caution">
    <text evidence="1">The sequence shown here is derived from an EMBL/GenBank/DDBJ whole genome shotgun (WGS) entry which is preliminary data.</text>
</comment>
<proteinExistence type="predicted"/>
<organism evidence="1 2">
    <name type="scientific">Owenia fusiformis</name>
    <name type="common">Polychaete worm</name>
    <dbReference type="NCBI Taxonomy" id="6347"/>
    <lineage>
        <taxon>Eukaryota</taxon>
        <taxon>Metazoa</taxon>
        <taxon>Spiralia</taxon>
        <taxon>Lophotrochozoa</taxon>
        <taxon>Annelida</taxon>
        <taxon>Polychaeta</taxon>
        <taxon>Sedentaria</taxon>
        <taxon>Canalipalpata</taxon>
        <taxon>Sabellida</taxon>
        <taxon>Oweniida</taxon>
        <taxon>Oweniidae</taxon>
        <taxon>Owenia</taxon>
    </lineage>
</organism>
<dbReference type="SMART" id="SM00494">
    <property type="entry name" value="ChtBD2"/>
    <property type="match status" value="2"/>
</dbReference>
<dbReference type="OrthoDB" id="6020543at2759"/>
<dbReference type="EMBL" id="CAIIXF020000009">
    <property type="protein sequence ID" value="CAH1793960.1"/>
    <property type="molecule type" value="Genomic_DNA"/>
</dbReference>